<dbReference type="Gramene" id="KQK21987">
    <property type="protein sequence ID" value="KQK21987"/>
    <property type="gene ID" value="BRADI_1g64448v3"/>
</dbReference>
<dbReference type="Pfam" id="PF13365">
    <property type="entry name" value="Trypsin_2"/>
    <property type="match status" value="1"/>
</dbReference>
<dbReference type="EMBL" id="CM000880">
    <property type="protein sequence ID" value="KQK21987.2"/>
    <property type="molecule type" value="Genomic_DNA"/>
</dbReference>
<reference evidence="1" key="2">
    <citation type="submission" date="2017-06" db="EMBL/GenBank/DDBJ databases">
        <title>WGS assembly of Brachypodium distachyon.</title>
        <authorList>
            <consortium name="The International Brachypodium Initiative"/>
            <person name="Lucas S."/>
            <person name="Harmon-Smith M."/>
            <person name="Lail K."/>
            <person name="Tice H."/>
            <person name="Grimwood J."/>
            <person name="Bruce D."/>
            <person name="Barry K."/>
            <person name="Shu S."/>
            <person name="Lindquist E."/>
            <person name="Wang M."/>
            <person name="Pitluck S."/>
            <person name="Vogel J.P."/>
            <person name="Garvin D.F."/>
            <person name="Mockler T.C."/>
            <person name="Schmutz J."/>
            <person name="Rokhsar D."/>
            <person name="Bevan M.W."/>
        </authorList>
    </citation>
    <scope>NUCLEOTIDE SEQUENCE</scope>
    <source>
        <strain evidence="1">Bd21</strain>
    </source>
</reference>
<evidence type="ECO:0000313" key="1">
    <source>
        <dbReference type="EMBL" id="KQK21987.2"/>
    </source>
</evidence>
<proteinExistence type="predicted"/>
<dbReference type="Proteomes" id="UP000008810">
    <property type="component" value="Chromosome 1"/>
</dbReference>
<dbReference type="InParanoid" id="A0A0Q3JX93"/>
<reference evidence="1 2" key="1">
    <citation type="journal article" date="2010" name="Nature">
        <title>Genome sequencing and analysis of the model grass Brachypodium distachyon.</title>
        <authorList>
            <consortium name="International Brachypodium Initiative"/>
        </authorList>
    </citation>
    <scope>NUCLEOTIDE SEQUENCE [LARGE SCALE GENOMIC DNA]</scope>
    <source>
        <strain evidence="1 2">Bd21</strain>
    </source>
</reference>
<sequence>MENQEDEDTASKAVHSSDMRPRKSVVTVIVAKLPSPPATKPEMYFVSGFIIKDGPTTSLVLTCQHLVKGAVSVPIRRMVAGVVQEYAAKVIKSHAGTDIALLSVPGLRSERPLALNLTPPGQVNEPVVTIGYCNPEGLLDETSVIMLAATLPGCIGEAADLIESCMKEAGKRIICLPCGVTLELVLLDCVRGVIGTSCKTGIDDSVPVTLAVSSNTIREVLNVFAGIPFDGLATMEEVLSRLVLVV</sequence>
<protein>
    <submittedName>
        <fullName evidence="1 2">Uncharacterized protein</fullName>
    </submittedName>
</protein>
<keyword evidence="3" id="KW-1185">Reference proteome</keyword>
<name>A0A0Q3JX93_BRADI</name>
<dbReference type="EnsemblPlants" id="KQK21987">
    <property type="protein sequence ID" value="KQK21987"/>
    <property type="gene ID" value="BRADI_1g64448v3"/>
</dbReference>
<accession>A0A0Q3JX93</accession>
<gene>
    <name evidence="1" type="ORF">BRADI_1g64448v3</name>
</gene>
<dbReference type="SUPFAM" id="SSF50494">
    <property type="entry name" value="Trypsin-like serine proteases"/>
    <property type="match status" value="1"/>
</dbReference>
<dbReference type="AlphaFoldDB" id="A0A0Q3JX93"/>
<dbReference type="Gene3D" id="2.40.10.120">
    <property type="match status" value="1"/>
</dbReference>
<evidence type="ECO:0000313" key="3">
    <source>
        <dbReference type="Proteomes" id="UP000008810"/>
    </source>
</evidence>
<dbReference type="InterPro" id="IPR009003">
    <property type="entry name" value="Peptidase_S1_PA"/>
</dbReference>
<dbReference type="OrthoDB" id="585429at2759"/>
<organism evidence="1">
    <name type="scientific">Brachypodium distachyon</name>
    <name type="common">Purple false brome</name>
    <name type="synonym">Trachynia distachya</name>
    <dbReference type="NCBI Taxonomy" id="15368"/>
    <lineage>
        <taxon>Eukaryota</taxon>
        <taxon>Viridiplantae</taxon>
        <taxon>Streptophyta</taxon>
        <taxon>Embryophyta</taxon>
        <taxon>Tracheophyta</taxon>
        <taxon>Spermatophyta</taxon>
        <taxon>Magnoliopsida</taxon>
        <taxon>Liliopsida</taxon>
        <taxon>Poales</taxon>
        <taxon>Poaceae</taxon>
        <taxon>BOP clade</taxon>
        <taxon>Pooideae</taxon>
        <taxon>Stipodae</taxon>
        <taxon>Brachypodieae</taxon>
        <taxon>Brachypodium</taxon>
    </lineage>
</organism>
<reference evidence="2" key="3">
    <citation type="submission" date="2018-08" db="UniProtKB">
        <authorList>
            <consortium name="EnsemblPlants"/>
        </authorList>
    </citation>
    <scope>IDENTIFICATION</scope>
    <source>
        <strain evidence="2">cv. Bd21</strain>
    </source>
</reference>
<evidence type="ECO:0000313" key="2">
    <source>
        <dbReference type="EnsemblPlants" id="KQK21987"/>
    </source>
</evidence>